<dbReference type="Pfam" id="PF00534">
    <property type="entry name" value="Glycos_transf_1"/>
    <property type="match status" value="1"/>
</dbReference>
<reference evidence="4 5" key="1">
    <citation type="submission" date="2017-12" db="EMBL/GenBank/DDBJ databases">
        <title>Phylogenetic diversity of female urinary microbiome.</title>
        <authorList>
            <person name="Thomas-White K."/>
            <person name="Wolfe A.J."/>
        </authorList>
    </citation>
    <scope>NUCLEOTIDE SEQUENCE [LARGE SCALE GENOMIC DNA]</scope>
    <source>
        <strain evidence="4 5">UMB1298</strain>
    </source>
</reference>
<evidence type="ECO:0000256" key="1">
    <source>
        <dbReference type="ARBA" id="ARBA00022679"/>
    </source>
</evidence>
<evidence type="ECO:0000313" key="4">
    <source>
        <dbReference type="EMBL" id="PKZ42464.1"/>
    </source>
</evidence>
<dbReference type="Gene3D" id="3.40.50.2000">
    <property type="entry name" value="Glycogen Phosphorylase B"/>
    <property type="match status" value="1"/>
</dbReference>
<dbReference type="Proteomes" id="UP000234206">
    <property type="component" value="Unassembled WGS sequence"/>
</dbReference>
<gene>
    <name evidence="4" type="ORF">CYJ76_02605</name>
</gene>
<feature type="region of interest" description="Disordered" evidence="2">
    <location>
        <begin position="1"/>
        <end position="21"/>
    </location>
</feature>
<evidence type="ECO:0000259" key="3">
    <source>
        <dbReference type="Pfam" id="PF00534"/>
    </source>
</evidence>
<dbReference type="AlphaFoldDB" id="A0A2I1PCY5"/>
<accession>A0A2I1PCY5</accession>
<evidence type="ECO:0000256" key="2">
    <source>
        <dbReference type="SAM" id="MobiDB-lite"/>
    </source>
</evidence>
<evidence type="ECO:0000313" key="5">
    <source>
        <dbReference type="Proteomes" id="UP000234206"/>
    </source>
</evidence>
<name>A0A2I1PCY5_9MICO</name>
<dbReference type="GO" id="GO:0016757">
    <property type="term" value="F:glycosyltransferase activity"/>
    <property type="evidence" value="ECO:0007669"/>
    <property type="project" value="InterPro"/>
</dbReference>
<dbReference type="InterPro" id="IPR001296">
    <property type="entry name" value="Glyco_trans_1"/>
</dbReference>
<comment type="caution">
    <text evidence="4">The sequence shown here is derived from an EMBL/GenBank/DDBJ whole genome shotgun (WGS) entry which is preliminary data.</text>
</comment>
<proteinExistence type="predicted"/>
<protein>
    <recommendedName>
        <fullName evidence="3">Glycosyl transferase family 1 domain-containing protein</fullName>
    </recommendedName>
</protein>
<organism evidence="4 5">
    <name type="scientific">Kytococcus schroeteri</name>
    <dbReference type="NCBI Taxonomy" id="138300"/>
    <lineage>
        <taxon>Bacteria</taxon>
        <taxon>Bacillati</taxon>
        <taxon>Actinomycetota</taxon>
        <taxon>Actinomycetes</taxon>
        <taxon>Micrococcales</taxon>
        <taxon>Kytococcaceae</taxon>
        <taxon>Kytococcus</taxon>
    </lineage>
</organism>
<dbReference type="SUPFAM" id="SSF53756">
    <property type="entry name" value="UDP-Glycosyltransferase/glycogen phosphorylase"/>
    <property type="match status" value="1"/>
</dbReference>
<sequence length="651" mass="69777">MGTAHHPRPGTRGATPLQSPGSRDLLWCAASRGQVHAALPTVRHLLRQGHRVVLAAPAEAWEPTLAEARDDEDATALLEELAAGGLRVVHPEPGEAGDAHGLLHALNAGGEESFAHDLVRDPRLPALAEGALVVWPGTTHAVELDAVDVLTGDAARAAVAGLLAEPVRAGALSPEAVLGLARDVPEAVTARQRVDASTALLRQGRWTGGTARIQRQMKALAAPDLAGDDLTALVGLAFHRTLHADAVSTPMVDNPGAWLSPLRTVAGWKRLTAEQPRPAATPRPTGPAPRVLLLPGTYGRFEQPVVRALEAAGCTVDVLDLAELAPVLSSRLVRAENLEAVQRLVLDGEHGLPTEVTDRIAAADVLWAEWADLPAVWLSHLAAPHQRMVLRVHSLDVLDPWLHLVRWASVDALVAVGAPVARVALGVLGARTDLPPVHVIGHVLDGHWFDVPTTDDAHRRLVMVKWGRRVKDPLKALELLARLREHDPAWRLRLIGQDIADAGENGTYARQVAERAAQDDVRDALELVPQTDDVAAHLAGCGFVVSSSRRESFHLGLVEAAAAGCVPVVRNWPVFARRGGARDVLPDDWVVDGPDARWVDAAAERVLAHADRTTWEAASAATRAQVRDHFPADETLRRLASVALDREDTTR</sequence>
<keyword evidence="1" id="KW-0808">Transferase</keyword>
<keyword evidence="5" id="KW-1185">Reference proteome</keyword>
<feature type="domain" description="Glycosyl transferase family 1" evidence="3">
    <location>
        <begin position="456"/>
        <end position="574"/>
    </location>
</feature>
<dbReference type="EMBL" id="PKIZ01000003">
    <property type="protein sequence ID" value="PKZ42464.1"/>
    <property type="molecule type" value="Genomic_DNA"/>
</dbReference>
<dbReference type="PANTHER" id="PTHR12526">
    <property type="entry name" value="GLYCOSYLTRANSFERASE"/>
    <property type="match status" value="1"/>
</dbReference>